<name>A0A6J2TE85_DROLE</name>
<evidence type="ECO:0000256" key="1">
    <source>
        <dbReference type="SAM" id="MobiDB-lite"/>
    </source>
</evidence>
<dbReference type="OrthoDB" id="6767813at2759"/>
<protein>
    <submittedName>
        <fullName evidence="4">Uncharacterized protein LOC115623209 isoform X1</fullName>
    </submittedName>
</protein>
<dbReference type="GeneID" id="115623209"/>
<reference evidence="4" key="1">
    <citation type="submission" date="2025-08" db="UniProtKB">
        <authorList>
            <consortium name="RefSeq"/>
        </authorList>
    </citation>
    <scope>IDENTIFICATION</scope>
    <source>
        <strain evidence="4">11010-0011.00</strain>
        <tissue evidence="4">Whole body</tissue>
    </source>
</reference>
<accession>A0A6J2TE85</accession>
<dbReference type="AlphaFoldDB" id="A0A6J2TE85"/>
<evidence type="ECO:0000313" key="4">
    <source>
        <dbReference type="RefSeq" id="XP_030373297.1"/>
    </source>
</evidence>
<dbReference type="Pfam" id="PF16012">
    <property type="entry name" value="DUF4780"/>
    <property type="match status" value="1"/>
</dbReference>
<gene>
    <name evidence="4" type="primary">LOC115623209</name>
</gene>
<feature type="region of interest" description="Disordered" evidence="1">
    <location>
        <begin position="1"/>
        <end position="57"/>
    </location>
</feature>
<dbReference type="InterPro" id="IPR031961">
    <property type="entry name" value="DUF4780"/>
</dbReference>
<organism evidence="3 4">
    <name type="scientific">Drosophila lebanonensis</name>
    <name type="common">Fruit fly</name>
    <name type="synonym">Scaptodrosophila lebanonensis</name>
    <dbReference type="NCBI Taxonomy" id="7225"/>
    <lineage>
        <taxon>Eukaryota</taxon>
        <taxon>Metazoa</taxon>
        <taxon>Ecdysozoa</taxon>
        <taxon>Arthropoda</taxon>
        <taxon>Hexapoda</taxon>
        <taxon>Insecta</taxon>
        <taxon>Pterygota</taxon>
        <taxon>Neoptera</taxon>
        <taxon>Endopterygota</taxon>
        <taxon>Diptera</taxon>
        <taxon>Brachycera</taxon>
        <taxon>Muscomorpha</taxon>
        <taxon>Ephydroidea</taxon>
        <taxon>Drosophilidae</taxon>
        <taxon>Scaptodrosophila</taxon>
    </lineage>
</organism>
<feature type="region of interest" description="Disordered" evidence="1">
    <location>
        <begin position="92"/>
        <end position="128"/>
    </location>
</feature>
<proteinExistence type="predicted"/>
<keyword evidence="3" id="KW-1185">Reference proteome</keyword>
<dbReference type="RefSeq" id="XP_030373297.1">
    <property type="nucleotide sequence ID" value="XM_030517437.1"/>
</dbReference>
<dbReference type="Proteomes" id="UP000504634">
    <property type="component" value="Unplaced"/>
</dbReference>
<feature type="compositionally biased region" description="Basic and acidic residues" evidence="1">
    <location>
        <begin position="117"/>
        <end position="126"/>
    </location>
</feature>
<evidence type="ECO:0000259" key="2">
    <source>
        <dbReference type="Pfam" id="PF16012"/>
    </source>
</evidence>
<evidence type="ECO:0000313" key="3">
    <source>
        <dbReference type="Proteomes" id="UP000504634"/>
    </source>
</evidence>
<feature type="domain" description="DUF4780" evidence="2">
    <location>
        <begin position="133"/>
        <end position="300"/>
    </location>
</feature>
<feature type="compositionally biased region" description="Polar residues" evidence="1">
    <location>
        <begin position="1"/>
        <end position="14"/>
    </location>
</feature>
<sequence>MDTNSSRISSNFVELQSDRAPQHLETNGSSRFPRRRSRVVEPLLGQPGGRDDPNRKGLNGSCTKWYIRYLKQGFAPAIARMKALEHRQGANDINKGTLGTARKRSKSPLEISPKKARSCEPKRSVENRVPNPEKNVKVVVIPVGYPKEVLAPEDLPNLEEAILMQIAKGSDVALRLDGIKFQSGYLVVDCHGEMPANWLMREIPKLSTWKGKPIEGQLGDEFPSMHNISLYLPNSANKSEEFLLSLIRNQNMLCTDTWKVLSQRNEGNDCHLTICVNNRTMKQIAAKENKLWFRFGAIPVIEEEVQDDPILPETETDAPIQNNEFDKDEEPSVILINSNTVIDLSD</sequence>